<evidence type="ECO:0000313" key="2">
    <source>
        <dbReference type="EMBL" id="KAA5610152.1"/>
    </source>
</evidence>
<keyword evidence="3" id="KW-1185">Reference proteome</keyword>
<accession>A0A5M6IPF2</accession>
<dbReference type="Proteomes" id="UP000325255">
    <property type="component" value="Unassembled WGS sequence"/>
</dbReference>
<dbReference type="EMBL" id="VWPK01000037">
    <property type="protein sequence ID" value="KAA5610152.1"/>
    <property type="molecule type" value="Genomic_DNA"/>
</dbReference>
<reference evidence="2 3" key="1">
    <citation type="submission" date="2019-09" db="EMBL/GenBank/DDBJ databases">
        <title>Genome sequence of Rhodovastum atsumiense, a diverse member of the Acetobacteraceae family of non-sulfur purple photosynthetic bacteria.</title>
        <authorList>
            <person name="Meyer T."/>
            <person name="Kyndt J."/>
        </authorList>
    </citation>
    <scope>NUCLEOTIDE SEQUENCE [LARGE SCALE GENOMIC DNA]</scope>
    <source>
        <strain evidence="2 3">DSM 21279</strain>
    </source>
</reference>
<evidence type="ECO:0000313" key="3">
    <source>
        <dbReference type="Proteomes" id="UP000325255"/>
    </source>
</evidence>
<evidence type="ECO:0000256" key="1">
    <source>
        <dbReference type="SAM" id="MobiDB-lite"/>
    </source>
</evidence>
<dbReference type="AlphaFoldDB" id="A0A5M6IPF2"/>
<gene>
    <name evidence="2" type="ORF">F1189_20670</name>
</gene>
<name>A0A5M6IPF2_9PROT</name>
<dbReference type="RefSeq" id="WP_150042774.1">
    <property type="nucleotide sequence ID" value="NZ_OW485601.1"/>
</dbReference>
<organism evidence="2 3">
    <name type="scientific">Rhodovastum atsumiense</name>
    <dbReference type="NCBI Taxonomy" id="504468"/>
    <lineage>
        <taxon>Bacteria</taxon>
        <taxon>Pseudomonadati</taxon>
        <taxon>Pseudomonadota</taxon>
        <taxon>Alphaproteobacteria</taxon>
        <taxon>Acetobacterales</taxon>
        <taxon>Acetobacteraceae</taxon>
        <taxon>Rhodovastum</taxon>
    </lineage>
</organism>
<feature type="region of interest" description="Disordered" evidence="1">
    <location>
        <begin position="150"/>
        <end position="183"/>
    </location>
</feature>
<sequence length="183" mass="19870">MAFFLKRIWHALFATESEQAAQVDPLEVQARDIIVPAMLEALGREGLAKDCLGMMPQPAYRKPRNDNDICLIWIVAPIALFDVALNRRGVLVFTIVPPICIGRLLGKRVTWSGMGSPVTYGASVIGSIMDLEIWKGAIEAKTREFLADIEASRETQGDEQTPAPASPDSPPRQSAAGGPMAIV</sequence>
<comment type="caution">
    <text evidence="2">The sequence shown here is derived from an EMBL/GenBank/DDBJ whole genome shotgun (WGS) entry which is preliminary data.</text>
</comment>
<protein>
    <submittedName>
        <fullName evidence="2">Uncharacterized protein</fullName>
    </submittedName>
</protein>
<proteinExistence type="predicted"/>